<dbReference type="PANTHER" id="PTHR47466:SF1">
    <property type="entry name" value="METALLOPROTEASE MEP1 (AFU_ORTHOLOGUE AFUA_1G07730)-RELATED"/>
    <property type="match status" value="1"/>
</dbReference>
<protein>
    <recommendedName>
        <fullName evidence="13">Por secretion system C-terminal sorting domain-containing protein</fullName>
    </recommendedName>
</protein>
<reference evidence="11 12" key="1">
    <citation type="submission" date="2023-08" db="EMBL/GenBank/DDBJ databases">
        <title>Draft genome sequence of Algoriphagus confluentis.</title>
        <authorList>
            <person name="Takatani N."/>
            <person name="Hosokawa M."/>
            <person name="Sawabe T."/>
        </authorList>
    </citation>
    <scope>NUCLEOTIDE SEQUENCE [LARGE SCALE GENOMIC DNA]</scope>
    <source>
        <strain evidence="11 12">NBRC 111222</strain>
    </source>
</reference>
<dbReference type="CDD" id="cd04275">
    <property type="entry name" value="ZnMc_pappalysin_like"/>
    <property type="match status" value="1"/>
</dbReference>
<dbReference type="NCBIfam" id="TIGR04183">
    <property type="entry name" value="Por_Secre_tail"/>
    <property type="match status" value="1"/>
</dbReference>
<keyword evidence="4" id="KW-0732">Signal</keyword>
<dbReference type="RefSeq" id="WP_338224586.1">
    <property type="nucleotide sequence ID" value="NZ_BTPD01000007.1"/>
</dbReference>
<evidence type="ECO:0000256" key="3">
    <source>
        <dbReference type="ARBA" id="ARBA00022723"/>
    </source>
</evidence>
<organism evidence="11 12">
    <name type="scientific">Algoriphagus confluentis</name>
    <dbReference type="NCBI Taxonomy" id="1697556"/>
    <lineage>
        <taxon>Bacteria</taxon>
        <taxon>Pseudomonadati</taxon>
        <taxon>Bacteroidota</taxon>
        <taxon>Cytophagia</taxon>
        <taxon>Cytophagales</taxon>
        <taxon>Cyclobacteriaceae</taxon>
        <taxon>Algoriphagus</taxon>
    </lineage>
</organism>
<comment type="caution">
    <text evidence="11">The sequence shown here is derived from an EMBL/GenBank/DDBJ whole genome shotgun (WGS) entry which is preliminary data.</text>
</comment>
<comment type="similarity">
    <text evidence="1">Belongs to the peptidase M43B family.</text>
</comment>
<dbReference type="Gene3D" id="3.40.390.10">
    <property type="entry name" value="Collagenase (Catalytic Domain)"/>
    <property type="match status" value="1"/>
</dbReference>
<dbReference type="NCBIfam" id="NF038128">
    <property type="entry name" value="choice_anch_J"/>
    <property type="match status" value="2"/>
</dbReference>
<name>A0ABQ6PRS7_9BACT</name>
<dbReference type="EMBL" id="BTPD01000007">
    <property type="protein sequence ID" value="GMQ29873.1"/>
    <property type="molecule type" value="Genomic_DNA"/>
</dbReference>
<evidence type="ECO:0008006" key="13">
    <source>
        <dbReference type="Google" id="ProtNLM"/>
    </source>
</evidence>
<evidence type="ECO:0000259" key="9">
    <source>
        <dbReference type="Pfam" id="PF05572"/>
    </source>
</evidence>
<feature type="domain" description="Peptidase M43 pregnancy-associated plasma-A" evidence="9">
    <location>
        <begin position="200"/>
        <end position="346"/>
    </location>
</feature>
<evidence type="ECO:0000256" key="4">
    <source>
        <dbReference type="ARBA" id="ARBA00022729"/>
    </source>
</evidence>
<dbReference type="Pfam" id="PF18962">
    <property type="entry name" value="Por_Secre_tail"/>
    <property type="match status" value="1"/>
</dbReference>
<keyword evidence="8" id="KW-1015">Disulfide bond</keyword>
<accession>A0ABQ6PRS7</accession>
<keyword evidence="5" id="KW-0378">Hydrolase</keyword>
<evidence type="ECO:0000313" key="12">
    <source>
        <dbReference type="Proteomes" id="UP001338309"/>
    </source>
</evidence>
<evidence type="ECO:0000256" key="2">
    <source>
        <dbReference type="ARBA" id="ARBA00022670"/>
    </source>
</evidence>
<evidence type="ECO:0000256" key="1">
    <source>
        <dbReference type="ARBA" id="ARBA00008721"/>
    </source>
</evidence>
<dbReference type="Pfam" id="PF05572">
    <property type="entry name" value="Peptidase_M43"/>
    <property type="match status" value="1"/>
</dbReference>
<sequence>MKISFQLLRNSSFFLVGFLMATLSFSQKFELKVMDAFPSTSSQSQSHTHSEKCGHGILEMQMEKDMGYFGSKDFLEQWFDQKITERRNAPQFLRVQEEIRTIPVVVHVIHTGTPIGEGTNIPDQQIIEQIRILNEDFRRLNADASRTPAAFLPVAADSKIEFVLAKQDPNGLPTTGIVRLQGPQTTYNPNDATLIGQLSQWNPEEYMNIWVVPLVSPFIGYASFPISDLPGLNFPPTSALTDGVTIDYRFFGIGGSTISFSRGRTATHEVGHYFGLRHIWGDGGCGVDDFVSDTPEQDNSNNICNDNPSRISCGTQDMIQNYMDYTPDACMNLFTLGQVERFNVVLANSPRRVTLVNNRATIDPVLPNLDMAILRVVQPNVAICDLTLTPQLEIANAGQTTITSARIEVKRNGSVIETRNFSLNLPTGEITLAEFNPITIPPGGSNSFEFEIKLVNGQPDGNASNNFANSNPVIQGEIDLPYSFNIPTFPGDWVVSNPDNGFTWTKTNVTLSGSTEEVLFVRNYEYDATGQLDFFTSPTIDLSKYPNAQLVFEVAYAPYNQAGFQDELIVAVSSDCGDNYDFVNSNYRKSGIRLQTATPTLDEFTPTSTNNFRTEIVNLAKYRDLGKVRVGIINRNSFGNNVYIRNIRILPQEEFRYDVQILDLVTPSPISNGNTASEEILVKNTGNLPVSGFIFSRTTNSGGSQNFIASGTILVPDQEIVLELNNSSTPGQNRLQYQLREPNFDQNAESYPLFSRFNQVNDGRQEVPWRQNFNLSTELAPWLTINPENGNQSWRVASISSGVGLNNVTVLESGRKGLSYWLGTPVSDLSGSRQASLFFDLAAGQVDPNTSLSLLASEDGGVTYGEVWKESGPDLSTVDVGAANPNSPTDFQRKFVNLTEFAGSGKTNVRFAFVLSVEGESDSPVYLDNVELFLSANPDPVIPGEGSSVLYPNPASDFFNLAFNLPRRETVRITIILASGSVIQDIAYPSTLNQTYTFSRELFAPGMYILRITSDSIQEIKRLVIN</sequence>
<keyword evidence="3" id="KW-0479">Metal-binding</keyword>
<dbReference type="PANTHER" id="PTHR47466">
    <property type="match status" value="1"/>
</dbReference>
<proteinExistence type="inferred from homology"/>
<evidence type="ECO:0000256" key="8">
    <source>
        <dbReference type="ARBA" id="ARBA00023157"/>
    </source>
</evidence>
<evidence type="ECO:0000256" key="7">
    <source>
        <dbReference type="ARBA" id="ARBA00023049"/>
    </source>
</evidence>
<keyword evidence="2" id="KW-0645">Protease</keyword>
<evidence type="ECO:0000259" key="10">
    <source>
        <dbReference type="Pfam" id="PF18962"/>
    </source>
</evidence>
<evidence type="ECO:0000256" key="5">
    <source>
        <dbReference type="ARBA" id="ARBA00022801"/>
    </source>
</evidence>
<evidence type="ECO:0000256" key="6">
    <source>
        <dbReference type="ARBA" id="ARBA00022833"/>
    </source>
</evidence>
<keyword evidence="6" id="KW-0862">Zinc</keyword>
<dbReference type="SUPFAM" id="SSF55486">
    <property type="entry name" value="Metalloproteases ('zincins'), catalytic domain"/>
    <property type="match status" value="1"/>
</dbReference>
<dbReference type="Proteomes" id="UP001338309">
    <property type="component" value="Unassembled WGS sequence"/>
</dbReference>
<keyword evidence="7" id="KW-0482">Metalloprotease</keyword>
<dbReference type="InterPro" id="IPR026444">
    <property type="entry name" value="Secre_tail"/>
</dbReference>
<gene>
    <name evidence="11" type="ORF">Aconfl_25160</name>
</gene>
<dbReference type="InterPro" id="IPR008754">
    <property type="entry name" value="Peptidase_M43"/>
</dbReference>
<keyword evidence="12" id="KW-1185">Reference proteome</keyword>
<dbReference type="InterPro" id="IPR024079">
    <property type="entry name" value="MetalloPept_cat_dom_sf"/>
</dbReference>
<feature type="domain" description="Secretion system C-terminal sorting" evidence="10">
    <location>
        <begin position="950"/>
        <end position="1025"/>
    </location>
</feature>
<evidence type="ECO:0000313" key="11">
    <source>
        <dbReference type="EMBL" id="GMQ29873.1"/>
    </source>
</evidence>